<dbReference type="AlphaFoldDB" id="A0A382FZ06"/>
<dbReference type="EMBL" id="UINC01052319">
    <property type="protein sequence ID" value="SVB67513.1"/>
    <property type="molecule type" value="Genomic_DNA"/>
</dbReference>
<reference evidence="1" key="1">
    <citation type="submission" date="2018-05" db="EMBL/GenBank/DDBJ databases">
        <authorList>
            <person name="Lanie J.A."/>
            <person name="Ng W.-L."/>
            <person name="Kazmierczak K.M."/>
            <person name="Andrzejewski T.M."/>
            <person name="Davidsen T.M."/>
            <person name="Wayne K.J."/>
            <person name="Tettelin H."/>
            <person name="Glass J.I."/>
            <person name="Rusch D."/>
            <person name="Podicherti R."/>
            <person name="Tsui H.-C.T."/>
            <person name="Winkler M.E."/>
        </authorList>
    </citation>
    <scope>NUCLEOTIDE SEQUENCE</scope>
</reference>
<accession>A0A382FZ06</accession>
<proteinExistence type="predicted"/>
<protein>
    <recommendedName>
        <fullName evidence="2">Macroglobulin domain-containing protein</fullName>
    </recommendedName>
</protein>
<feature type="non-terminal residue" evidence="1">
    <location>
        <position position="168"/>
    </location>
</feature>
<gene>
    <name evidence="1" type="ORF">METZ01_LOCUS220367</name>
</gene>
<sequence length="168" mass="18521">MIITVSIIPVFAQDSESITVSLNKETYTQGDTIVVFGQVKKMMSELPIITIQVYHTGNLVFVAQPQLANDGTYAKSIPTSNWQTNGTYLVRVFYTEEVVTETNFQFYNTAQTIDPSSILSVNIPNASEVFDVGYAITTGEVTDIQVDKDNYSLIVDFNIDAAGDLILS</sequence>
<evidence type="ECO:0008006" key="2">
    <source>
        <dbReference type="Google" id="ProtNLM"/>
    </source>
</evidence>
<organism evidence="1">
    <name type="scientific">marine metagenome</name>
    <dbReference type="NCBI Taxonomy" id="408172"/>
    <lineage>
        <taxon>unclassified sequences</taxon>
        <taxon>metagenomes</taxon>
        <taxon>ecological metagenomes</taxon>
    </lineage>
</organism>
<name>A0A382FZ06_9ZZZZ</name>
<evidence type="ECO:0000313" key="1">
    <source>
        <dbReference type="EMBL" id="SVB67513.1"/>
    </source>
</evidence>